<dbReference type="PANTHER" id="PTHR42910:SF1">
    <property type="entry name" value="MAJOR FACILITATOR SUPERFAMILY (MFS) PROFILE DOMAIN-CONTAINING PROTEIN"/>
    <property type="match status" value="1"/>
</dbReference>
<dbReference type="PANTHER" id="PTHR42910">
    <property type="entry name" value="TRANSPORTER SCO4007-RELATED"/>
    <property type="match status" value="1"/>
</dbReference>
<comment type="caution">
    <text evidence="9">The sequence shown here is derived from an EMBL/GenBank/DDBJ whole genome shotgun (WGS) entry which is preliminary data.</text>
</comment>
<dbReference type="Pfam" id="PF07690">
    <property type="entry name" value="MFS_1"/>
    <property type="match status" value="1"/>
</dbReference>
<evidence type="ECO:0000313" key="9">
    <source>
        <dbReference type="EMBL" id="KAA1418126.1"/>
    </source>
</evidence>
<feature type="transmembrane region" description="Helical" evidence="6">
    <location>
        <begin position="296"/>
        <end position="315"/>
    </location>
</feature>
<evidence type="ECO:0000256" key="5">
    <source>
        <dbReference type="SAM" id="MobiDB-lite"/>
    </source>
</evidence>
<evidence type="ECO:0000256" key="3">
    <source>
        <dbReference type="ARBA" id="ARBA00022989"/>
    </source>
</evidence>
<dbReference type="RefSeq" id="WP_149771415.1">
    <property type="nucleotide sequence ID" value="NZ_VDFQ02000007.1"/>
</dbReference>
<evidence type="ECO:0000256" key="4">
    <source>
        <dbReference type="ARBA" id="ARBA00023136"/>
    </source>
</evidence>
<feature type="transmembrane region" description="Helical" evidence="6">
    <location>
        <begin position="363"/>
        <end position="380"/>
    </location>
</feature>
<keyword evidence="2 6" id="KW-0812">Transmembrane</keyword>
<dbReference type="PROSITE" id="PS50850">
    <property type="entry name" value="MFS"/>
    <property type="match status" value="1"/>
</dbReference>
<feature type="region of interest" description="Disordered" evidence="5">
    <location>
        <begin position="391"/>
        <end position="417"/>
    </location>
</feature>
<evidence type="ECO:0000259" key="8">
    <source>
        <dbReference type="PROSITE" id="PS50850"/>
    </source>
</evidence>
<dbReference type="GO" id="GO:0022857">
    <property type="term" value="F:transmembrane transporter activity"/>
    <property type="evidence" value="ECO:0007669"/>
    <property type="project" value="InterPro"/>
</dbReference>
<dbReference type="AlphaFoldDB" id="A0A5Q6RJ68"/>
<accession>A0A5Q6RJ68</accession>
<feature type="domain" description="Major facilitator superfamily (MFS) profile" evidence="8">
    <location>
        <begin position="5"/>
        <end position="386"/>
    </location>
</feature>
<feature type="transmembrane region" description="Helical" evidence="6">
    <location>
        <begin position="270"/>
        <end position="290"/>
    </location>
</feature>
<dbReference type="Gene3D" id="1.20.1250.20">
    <property type="entry name" value="MFS general substrate transporter like domains"/>
    <property type="match status" value="1"/>
</dbReference>
<feature type="transmembrane region" description="Helical" evidence="6">
    <location>
        <begin position="71"/>
        <end position="89"/>
    </location>
</feature>
<evidence type="ECO:0000256" key="1">
    <source>
        <dbReference type="ARBA" id="ARBA00004651"/>
    </source>
</evidence>
<evidence type="ECO:0000313" key="10">
    <source>
        <dbReference type="Proteomes" id="UP000307768"/>
    </source>
</evidence>
<feature type="transmembrane region" description="Helical" evidence="6">
    <location>
        <begin position="210"/>
        <end position="235"/>
    </location>
</feature>
<feature type="transmembrane region" description="Helical" evidence="6">
    <location>
        <begin position="241"/>
        <end position="263"/>
    </location>
</feature>
<proteinExistence type="predicted"/>
<feature type="transmembrane region" description="Helical" evidence="6">
    <location>
        <begin position="39"/>
        <end position="59"/>
    </location>
</feature>
<evidence type="ECO:0000256" key="6">
    <source>
        <dbReference type="SAM" id="Phobius"/>
    </source>
</evidence>
<keyword evidence="3 6" id="KW-1133">Transmembrane helix</keyword>
<sequence>MTRPLLLLMALATGLSVSANYLAQPLLDMLATDLGVSDASAATIVTAAQIGYAVGLLLVVPLGDLVERRRLAVSLLGATAALLVASSLAPSGRVLLVTTTLTALTSVAAQVVVPFAVTLADPAHRGRVVGVVMSGLLLGSIVSRPISGALAQLAGWRSVYVVCGVLVAGVAVALWHRLPTMHTPAGIAYPALIRSTLGLFATQPVLRRRALVGALSLASFNTFWTASTFLLASAYGWSEAAIGAFGLMGIAGVVATPVAGRLVDAGRARAVTRGSTLALPVAWGAIALGGSGGAAGFTWLTLGVLVLVVAQQMLLNANQNAIYALDPALRNRLNAAFMTAFFVGGAAGSAATTLAWVHGGWGAVSVLGATLAASTGIVWLEDRRRVRRRAWTQRRRRAASPVRGSARTDPCCSPRTP</sequence>
<gene>
    <name evidence="9" type="ORF">FE697_019985</name>
</gene>
<keyword evidence="7" id="KW-0732">Signal</keyword>
<reference evidence="9 10" key="1">
    <citation type="submission" date="2019-09" db="EMBL/GenBank/DDBJ databases">
        <title>Mumia zhuanghuii sp. nov. isolated from the intestinal contents of plateau pika (Ochotona curzoniae) in the Qinghai-Tibet plateau of China.</title>
        <authorList>
            <person name="Tian Z."/>
        </authorList>
    </citation>
    <scope>NUCLEOTIDE SEQUENCE [LARGE SCALE GENOMIC DNA]</scope>
    <source>
        <strain evidence="10">350</strain>
    </source>
</reference>
<dbReference type="EMBL" id="VDFQ02000007">
    <property type="protein sequence ID" value="KAA1418126.1"/>
    <property type="molecule type" value="Genomic_DNA"/>
</dbReference>
<protein>
    <submittedName>
        <fullName evidence="9">MFS transporter</fullName>
    </submittedName>
</protein>
<dbReference type="Proteomes" id="UP000307768">
    <property type="component" value="Unassembled WGS sequence"/>
</dbReference>
<feature type="chain" id="PRO_5038621484" evidence="7">
    <location>
        <begin position="24"/>
        <end position="417"/>
    </location>
</feature>
<feature type="transmembrane region" description="Helical" evidence="6">
    <location>
        <begin position="95"/>
        <end position="116"/>
    </location>
</feature>
<name>A0A5Q6RJ68_9ACTN</name>
<dbReference type="SUPFAM" id="SSF103473">
    <property type="entry name" value="MFS general substrate transporter"/>
    <property type="match status" value="1"/>
</dbReference>
<organism evidence="9 10">
    <name type="scientific">Mumia zhuanghuii</name>
    <dbReference type="NCBI Taxonomy" id="2585211"/>
    <lineage>
        <taxon>Bacteria</taxon>
        <taxon>Bacillati</taxon>
        <taxon>Actinomycetota</taxon>
        <taxon>Actinomycetes</taxon>
        <taxon>Propionibacteriales</taxon>
        <taxon>Nocardioidaceae</taxon>
        <taxon>Mumia</taxon>
    </lineage>
</organism>
<dbReference type="InterPro" id="IPR020846">
    <property type="entry name" value="MFS_dom"/>
</dbReference>
<feature type="signal peptide" evidence="7">
    <location>
        <begin position="1"/>
        <end position="23"/>
    </location>
</feature>
<feature type="transmembrane region" description="Helical" evidence="6">
    <location>
        <begin position="158"/>
        <end position="175"/>
    </location>
</feature>
<dbReference type="InterPro" id="IPR036259">
    <property type="entry name" value="MFS_trans_sf"/>
</dbReference>
<evidence type="ECO:0000256" key="7">
    <source>
        <dbReference type="SAM" id="SignalP"/>
    </source>
</evidence>
<dbReference type="InterPro" id="IPR011701">
    <property type="entry name" value="MFS"/>
</dbReference>
<feature type="transmembrane region" description="Helical" evidence="6">
    <location>
        <begin position="335"/>
        <end position="357"/>
    </location>
</feature>
<dbReference type="GO" id="GO:0005886">
    <property type="term" value="C:plasma membrane"/>
    <property type="evidence" value="ECO:0007669"/>
    <property type="project" value="UniProtKB-SubCell"/>
</dbReference>
<dbReference type="CDD" id="cd17324">
    <property type="entry name" value="MFS_NepI_like"/>
    <property type="match status" value="1"/>
</dbReference>
<evidence type="ECO:0000256" key="2">
    <source>
        <dbReference type="ARBA" id="ARBA00022692"/>
    </source>
</evidence>
<feature type="transmembrane region" description="Helical" evidence="6">
    <location>
        <begin position="128"/>
        <end position="146"/>
    </location>
</feature>
<keyword evidence="4 6" id="KW-0472">Membrane</keyword>
<dbReference type="OrthoDB" id="9815356at2"/>
<comment type="subcellular location">
    <subcellularLocation>
        <location evidence="1">Cell membrane</location>
        <topology evidence="1">Multi-pass membrane protein</topology>
    </subcellularLocation>
</comment>